<dbReference type="InterPro" id="IPR043502">
    <property type="entry name" value="DNA/RNA_pol_sf"/>
</dbReference>
<keyword evidence="2" id="KW-0548">Nucleotidyltransferase</keyword>
<evidence type="ECO:0000256" key="1">
    <source>
        <dbReference type="ARBA" id="ARBA00022679"/>
    </source>
</evidence>
<dbReference type="InterPro" id="IPR041373">
    <property type="entry name" value="RT_RNaseH"/>
</dbReference>
<evidence type="ECO:0000256" key="2">
    <source>
        <dbReference type="ARBA" id="ARBA00022695"/>
    </source>
</evidence>
<evidence type="ECO:0000313" key="8">
    <source>
        <dbReference type="EMBL" id="MBW0519507.1"/>
    </source>
</evidence>
<dbReference type="GO" id="GO:0016787">
    <property type="term" value="F:hydrolase activity"/>
    <property type="evidence" value="ECO:0007669"/>
    <property type="project" value="UniProtKB-KW"/>
</dbReference>
<dbReference type="PANTHER" id="PTHR37984:SF5">
    <property type="entry name" value="PROTEIN NYNRIN-LIKE"/>
    <property type="match status" value="1"/>
</dbReference>
<dbReference type="EMBL" id="AVOT02027442">
    <property type="protein sequence ID" value="MBW0519507.1"/>
    <property type="molecule type" value="Genomic_DNA"/>
</dbReference>
<evidence type="ECO:0000256" key="4">
    <source>
        <dbReference type="ARBA" id="ARBA00022759"/>
    </source>
</evidence>
<sequence length="221" mass="25318">MTQERIQAHDKIKYSLTNALLFLMPEWKLPFKLYIDACGEGLGAALCQVQIVNYKPYEGPICFISRQIKSNEAIYGASHMECPCPIWAMENSHYYLDGSLVEVITDFNAVKSLLHMKTPNRHMLRWQIAIQEYRGNMTIELPNTPDNPFYVPTSAEPQIPTEGIEITDIGTEFFEEVGESYKQDKNCHILTDLLDKDCKDAPLANSLDDVWKTSHENGRFH</sequence>
<evidence type="ECO:0000259" key="7">
    <source>
        <dbReference type="Pfam" id="PF17917"/>
    </source>
</evidence>
<dbReference type="InterPro" id="IPR050951">
    <property type="entry name" value="Retrovirus_Pol_polyprotein"/>
</dbReference>
<evidence type="ECO:0000256" key="3">
    <source>
        <dbReference type="ARBA" id="ARBA00022722"/>
    </source>
</evidence>
<dbReference type="Proteomes" id="UP000765509">
    <property type="component" value="Unassembled WGS sequence"/>
</dbReference>
<reference evidence="8" key="1">
    <citation type="submission" date="2021-03" db="EMBL/GenBank/DDBJ databases">
        <title>Draft genome sequence of rust myrtle Austropuccinia psidii MF-1, a brazilian biotype.</title>
        <authorList>
            <person name="Quecine M.C."/>
            <person name="Pachon D.M.R."/>
            <person name="Bonatelli M.L."/>
            <person name="Correr F.H."/>
            <person name="Franceschini L.M."/>
            <person name="Leite T.F."/>
            <person name="Margarido G.R.A."/>
            <person name="Almeida C.A."/>
            <person name="Ferrarezi J.A."/>
            <person name="Labate C.A."/>
        </authorList>
    </citation>
    <scope>NUCLEOTIDE SEQUENCE</scope>
    <source>
        <strain evidence="8">MF-1</strain>
    </source>
</reference>
<dbReference type="GO" id="GO:0003964">
    <property type="term" value="F:RNA-directed DNA polymerase activity"/>
    <property type="evidence" value="ECO:0007669"/>
    <property type="project" value="UniProtKB-KW"/>
</dbReference>
<evidence type="ECO:0000313" key="9">
    <source>
        <dbReference type="Proteomes" id="UP000765509"/>
    </source>
</evidence>
<organism evidence="8 9">
    <name type="scientific">Austropuccinia psidii MF-1</name>
    <dbReference type="NCBI Taxonomy" id="1389203"/>
    <lineage>
        <taxon>Eukaryota</taxon>
        <taxon>Fungi</taxon>
        <taxon>Dikarya</taxon>
        <taxon>Basidiomycota</taxon>
        <taxon>Pucciniomycotina</taxon>
        <taxon>Pucciniomycetes</taxon>
        <taxon>Pucciniales</taxon>
        <taxon>Sphaerophragmiaceae</taxon>
        <taxon>Austropuccinia</taxon>
    </lineage>
</organism>
<feature type="domain" description="Reverse transcriptase RNase H-like" evidence="7">
    <location>
        <begin position="28"/>
        <end position="133"/>
    </location>
</feature>
<dbReference type="AlphaFoldDB" id="A0A9Q3HX81"/>
<keyword evidence="9" id="KW-1185">Reference proteome</keyword>
<keyword evidence="6" id="KW-0695">RNA-directed DNA polymerase</keyword>
<keyword evidence="5" id="KW-0378">Hydrolase</keyword>
<comment type="caution">
    <text evidence="8">The sequence shown here is derived from an EMBL/GenBank/DDBJ whole genome shotgun (WGS) entry which is preliminary data.</text>
</comment>
<keyword evidence="3" id="KW-0540">Nuclease</keyword>
<proteinExistence type="predicted"/>
<name>A0A9Q3HX81_9BASI</name>
<dbReference type="SUPFAM" id="SSF56672">
    <property type="entry name" value="DNA/RNA polymerases"/>
    <property type="match status" value="1"/>
</dbReference>
<dbReference type="GO" id="GO:0004519">
    <property type="term" value="F:endonuclease activity"/>
    <property type="evidence" value="ECO:0007669"/>
    <property type="project" value="UniProtKB-KW"/>
</dbReference>
<keyword evidence="1" id="KW-0808">Transferase</keyword>
<protein>
    <recommendedName>
        <fullName evidence="7">Reverse transcriptase RNase H-like domain-containing protein</fullName>
    </recommendedName>
</protein>
<dbReference type="PANTHER" id="PTHR37984">
    <property type="entry name" value="PROTEIN CBG26694"/>
    <property type="match status" value="1"/>
</dbReference>
<evidence type="ECO:0000256" key="6">
    <source>
        <dbReference type="ARBA" id="ARBA00022918"/>
    </source>
</evidence>
<keyword evidence="4" id="KW-0255">Endonuclease</keyword>
<evidence type="ECO:0000256" key="5">
    <source>
        <dbReference type="ARBA" id="ARBA00022801"/>
    </source>
</evidence>
<gene>
    <name evidence="8" type="ORF">O181_059222</name>
</gene>
<dbReference type="Pfam" id="PF17917">
    <property type="entry name" value="RT_RNaseH"/>
    <property type="match status" value="1"/>
</dbReference>
<accession>A0A9Q3HX81</accession>